<evidence type="ECO:0000259" key="19">
    <source>
        <dbReference type="Pfam" id="PF21162"/>
    </source>
</evidence>
<keyword evidence="7 17" id="KW-0479">Metal-binding</keyword>
<dbReference type="Gene3D" id="3.20.20.60">
    <property type="entry name" value="Phosphoenolpyruvate-binding domains"/>
    <property type="match status" value="1"/>
</dbReference>
<feature type="domain" description="ETF-QO/FixC ubiquinone-binding" evidence="19">
    <location>
        <begin position="84"/>
        <end position="133"/>
    </location>
</feature>
<dbReference type="SUPFAM" id="SSF51621">
    <property type="entry name" value="Phosphoenolpyruvate/pyruvate domain"/>
    <property type="match status" value="1"/>
</dbReference>
<evidence type="ECO:0000256" key="2">
    <source>
        <dbReference type="ARBA" id="ARBA00001974"/>
    </source>
</evidence>
<dbReference type="GO" id="GO:0005743">
    <property type="term" value="C:mitochondrial inner membrane"/>
    <property type="evidence" value="ECO:0007669"/>
    <property type="project" value="TreeGrafter"/>
</dbReference>
<evidence type="ECO:0000256" key="1">
    <source>
        <dbReference type="ARBA" id="ARBA00001958"/>
    </source>
</evidence>
<keyword evidence="8" id="KW-0547">Nucleotide-binding</keyword>
<dbReference type="Pfam" id="PF21162">
    <property type="entry name" value="ETFQO_UQ-bd"/>
    <property type="match status" value="1"/>
</dbReference>
<comment type="similarity">
    <text evidence="4 16">Belongs to the pyruvate kinase family.</text>
</comment>
<dbReference type="EMBL" id="BSYO01000017">
    <property type="protein sequence ID" value="GMH16755.1"/>
    <property type="molecule type" value="Genomic_DNA"/>
</dbReference>
<comment type="cofactor">
    <cofactor evidence="1">
        <name>K(+)</name>
        <dbReference type="ChEBI" id="CHEBI:29103"/>
    </cofactor>
</comment>
<keyword evidence="14 16" id="KW-0324">Glycolysis</keyword>
<dbReference type="GO" id="GO:0005524">
    <property type="term" value="F:ATP binding"/>
    <property type="evidence" value="ECO:0007669"/>
    <property type="project" value="UniProtKB-KW"/>
</dbReference>
<dbReference type="EC" id="1.5.5.1" evidence="17"/>
<evidence type="ECO:0000259" key="18">
    <source>
        <dbReference type="Pfam" id="PF00224"/>
    </source>
</evidence>
<protein>
    <recommendedName>
        <fullName evidence="16 17">Multifunctional fusion protein</fullName>
    </recommendedName>
    <domain>
        <recommendedName>
            <fullName evidence="17">Electron transfer flavoprotein-ubiquinone oxidoreductase</fullName>
            <shortName evidence="17">ETF-QO</shortName>
            <ecNumber evidence="17">1.5.5.1</ecNumber>
        </recommendedName>
    </domain>
    <domain>
        <recommendedName>
            <fullName evidence="16">Pyruvate kinase</fullName>
            <ecNumber evidence="16">2.7.1.40</ecNumber>
        </recommendedName>
    </domain>
</protein>
<evidence type="ECO:0000256" key="7">
    <source>
        <dbReference type="ARBA" id="ARBA00022723"/>
    </source>
</evidence>
<keyword evidence="12 16" id="KW-0460">Magnesium</keyword>
<name>A0AAD3XUE9_NEPGR</name>
<comment type="catalytic activity">
    <reaction evidence="17">
        <text>a ubiquinone + reduced [electron-transfer flavoprotein] = a ubiquinol + oxidized [electron-transfer flavoprotein] + H(+)</text>
        <dbReference type="Rhea" id="RHEA:24052"/>
        <dbReference type="Rhea" id="RHEA-COMP:9565"/>
        <dbReference type="Rhea" id="RHEA-COMP:9566"/>
        <dbReference type="Rhea" id="RHEA-COMP:10685"/>
        <dbReference type="Rhea" id="RHEA-COMP:10686"/>
        <dbReference type="ChEBI" id="CHEBI:15378"/>
        <dbReference type="ChEBI" id="CHEBI:16389"/>
        <dbReference type="ChEBI" id="CHEBI:17976"/>
        <dbReference type="ChEBI" id="CHEBI:57692"/>
        <dbReference type="ChEBI" id="CHEBI:58307"/>
        <dbReference type="EC" id="1.5.5.1"/>
    </reaction>
</comment>
<keyword evidence="11" id="KW-0067">ATP-binding</keyword>
<accession>A0AAD3XUE9</accession>
<dbReference type="Gene3D" id="3.30.9.90">
    <property type="match status" value="1"/>
</dbReference>
<evidence type="ECO:0000256" key="16">
    <source>
        <dbReference type="RuleBase" id="RU000504"/>
    </source>
</evidence>
<evidence type="ECO:0000256" key="6">
    <source>
        <dbReference type="ARBA" id="ARBA00022679"/>
    </source>
</evidence>
<keyword evidence="9 16" id="KW-0418">Kinase</keyword>
<comment type="caution">
    <text evidence="20">The sequence shown here is derived from an EMBL/GenBank/DDBJ whole genome shotgun (WGS) entry which is preliminary data.</text>
</comment>
<evidence type="ECO:0000256" key="15">
    <source>
        <dbReference type="ARBA" id="ARBA00023317"/>
    </source>
</evidence>
<evidence type="ECO:0000256" key="8">
    <source>
        <dbReference type="ARBA" id="ARBA00022741"/>
    </source>
</evidence>
<dbReference type="GO" id="GO:0004174">
    <property type="term" value="F:electron-transferring-flavoprotein dehydrogenase activity"/>
    <property type="evidence" value="ECO:0007669"/>
    <property type="project" value="UniProtKB-UniRule"/>
</dbReference>
<dbReference type="SUPFAM" id="SSF54373">
    <property type="entry name" value="FAD-linked reductases, C-terminal domain"/>
    <property type="match status" value="1"/>
</dbReference>
<dbReference type="InterPro" id="IPR001697">
    <property type="entry name" value="Pyr_Knase"/>
</dbReference>
<comment type="function">
    <text evidence="17">Accepts electrons from ETF and reduces ubiquinone.</text>
</comment>
<keyword evidence="15" id="KW-0670">Pyruvate</keyword>
<dbReference type="PRINTS" id="PR01050">
    <property type="entry name" value="PYRUVTKNASE"/>
</dbReference>
<dbReference type="InterPro" id="IPR015813">
    <property type="entry name" value="Pyrv/PenolPyrv_kinase-like_dom"/>
</dbReference>
<keyword evidence="17" id="KW-0411">Iron-sulfur</keyword>
<feature type="domain" description="Pyruvate kinase barrel" evidence="18">
    <location>
        <begin position="23"/>
        <end position="64"/>
    </location>
</feature>
<comment type="pathway">
    <text evidence="3 16">Carbohydrate degradation; glycolysis; pyruvate from D-glyceraldehyde 3-phosphate: step 5/5.</text>
</comment>
<evidence type="ECO:0000313" key="21">
    <source>
        <dbReference type="Proteomes" id="UP001279734"/>
    </source>
</evidence>
<evidence type="ECO:0000256" key="17">
    <source>
        <dbReference type="RuleBase" id="RU366068"/>
    </source>
</evidence>
<dbReference type="PANTHER" id="PTHR10617">
    <property type="entry name" value="ELECTRON TRANSFER FLAVOPROTEIN-UBIQUINONE OXIDOREDUCTASE"/>
    <property type="match status" value="1"/>
</dbReference>
<sequence>MNWDLSQWCPLIDDRCFLPWLVKGLTHFDEILQEADGIILSRGNLGIDLPPEKFFLFQKATLYKFLPALWVSCFLARYQVSWAYEVSIGLVVALNYQNPFLNPYEEFQKLKHHPAIKSMLEGGSVLQYGARTLKKVVFRKDEDKMIEGLGFDMSEVAEEGFDFTRDWKTVQTAILNFGRDRFDILRNAIPRRGHKFENSTVSWRKIAFLKDEPRSQSQVAEETFIKGYWKEQYFCISSSSKFALGEFSILGSKLLTLYCCNLM</sequence>
<keyword evidence="6 16" id="KW-0808">Transferase</keyword>
<keyword evidence="21" id="KW-1185">Reference proteome</keyword>
<keyword evidence="5 17" id="KW-0285">Flavoprotein</keyword>
<evidence type="ECO:0000256" key="4">
    <source>
        <dbReference type="ARBA" id="ARBA00008663"/>
    </source>
</evidence>
<keyword evidence="17" id="KW-0408">Iron</keyword>
<reference evidence="20" key="1">
    <citation type="submission" date="2023-05" db="EMBL/GenBank/DDBJ databases">
        <title>Nepenthes gracilis genome sequencing.</title>
        <authorList>
            <person name="Fukushima K."/>
        </authorList>
    </citation>
    <scope>NUCLEOTIDE SEQUENCE</scope>
    <source>
        <strain evidence="20">SING2019-196</strain>
    </source>
</reference>
<comment type="cofactor">
    <cofactor evidence="2 17">
        <name>FAD</name>
        <dbReference type="ChEBI" id="CHEBI:57692"/>
    </cofactor>
</comment>
<dbReference type="GO" id="GO:0016301">
    <property type="term" value="F:kinase activity"/>
    <property type="evidence" value="ECO:0007669"/>
    <property type="project" value="UniProtKB-KW"/>
</dbReference>
<evidence type="ECO:0000256" key="9">
    <source>
        <dbReference type="ARBA" id="ARBA00022777"/>
    </source>
</evidence>
<evidence type="ECO:0000313" key="20">
    <source>
        <dbReference type="EMBL" id="GMH16755.1"/>
    </source>
</evidence>
<keyword evidence="17" id="KW-0813">Transport</keyword>
<dbReference type="GO" id="GO:0030955">
    <property type="term" value="F:potassium ion binding"/>
    <property type="evidence" value="ECO:0007669"/>
    <property type="project" value="InterPro"/>
</dbReference>
<evidence type="ECO:0000256" key="3">
    <source>
        <dbReference type="ARBA" id="ARBA00004997"/>
    </source>
</evidence>
<keyword evidence="10 17" id="KW-0274">FAD</keyword>
<dbReference type="GO" id="GO:0051539">
    <property type="term" value="F:4 iron, 4 sulfur cluster binding"/>
    <property type="evidence" value="ECO:0007669"/>
    <property type="project" value="UniProtKB-UniRule"/>
</dbReference>
<dbReference type="InterPro" id="IPR040442">
    <property type="entry name" value="Pyrv_kinase-like_dom_sf"/>
</dbReference>
<dbReference type="PANTHER" id="PTHR10617:SF107">
    <property type="entry name" value="ELECTRON TRANSFER FLAVOPROTEIN-UBIQUINONE OXIDOREDUCTASE, MITOCHONDRIAL"/>
    <property type="match status" value="1"/>
</dbReference>
<evidence type="ECO:0000256" key="11">
    <source>
        <dbReference type="ARBA" id="ARBA00022840"/>
    </source>
</evidence>
<gene>
    <name evidence="20" type="ORF">Nepgr_018596</name>
</gene>
<proteinExistence type="inferred from homology"/>
<dbReference type="InterPro" id="IPR040156">
    <property type="entry name" value="ETF-QO"/>
</dbReference>
<comment type="catalytic activity">
    <reaction evidence="16">
        <text>pyruvate + ATP = phosphoenolpyruvate + ADP + H(+)</text>
        <dbReference type="Rhea" id="RHEA:18157"/>
        <dbReference type="ChEBI" id="CHEBI:15361"/>
        <dbReference type="ChEBI" id="CHEBI:15378"/>
        <dbReference type="ChEBI" id="CHEBI:30616"/>
        <dbReference type="ChEBI" id="CHEBI:58702"/>
        <dbReference type="ChEBI" id="CHEBI:456216"/>
        <dbReference type="EC" id="2.7.1.40"/>
    </reaction>
</comment>
<dbReference type="InterPro" id="IPR049398">
    <property type="entry name" value="ETF-QO/FixC_UQ-bd"/>
</dbReference>
<dbReference type="Proteomes" id="UP001279734">
    <property type="component" value="Unassembled WGS sequence"/>
</dbReference>
<dbReference type="GO" id="GO:0004743">
    <property type="term" value="F:pyruvate kinase activity"/>
    <property type="evidence" value="ECO:0007669"/>
    <property type="project" value="UniProtKB-EC"/>
</dbReference>
<comment type="cofactor">
    <cofactor evidence="17">
        <name>[4Fe-4S] cluster</name>
        <dbReference type="ChEBI" id="CHEBI:49883"/>
    </cofactor>
    <text evidence="17">Binds 1 [4Fe-4S] cluster.</text>
</comment>
<dbReference type="InterPro" id="IPR015793">
    <property type="entry name" value="Pyrv_Knase_brl"/>
</dbReference>
<dbReference type="AlphaFoldDB" id="A0AAD3XUE9"/>
<evidence type="ECO:0000256" key="10">
    <source>
        <dbReference type="ARBA" id="ARBA00022827"/>
    </source>
</evidence>
<evidence type="ECO:0000256" key="12">
    <source>
        <dbReference type="ARBA" id="ARBA00022842"/>
    </source>
</evidence>
<organism evidence="20 21">
    <name type="scientific">Nepenthes gracilis</name>
    <name type="common">Slender pitcher plant</name>
    <dbReference type="NCBI Taxonomy" id="150966"/>
    <lineage>
        <taxon>Eukaryota</taxon>
        <taxon>Viridiplantae</taxon>
        <taxon>Streptophyta</taxon>
        <taxon>Embryophyta</taxon>
        <taxon>Tracheophyta</taxon>
        <taxon>Spermatophyta</taxon>
        <taxon>Magnoliopsida</taxon>
        <taxon>eudicotyledons</taxon>
        <taxon>Gunneridae</taxon>
        <taxon>Pentapetalae</taxon>
        <taxon>Caryophyllales</taxon>
        <taxon>Nepenthaceae</taxon>
        <taxon>Nepenthes</taxon>
    </lineage>
</organism>
<evidence type="ECO:0000256" key="13">
    <source>
        <dbReference type="ARBA" id="ARBA00023002"/>
    </source>
</evidence>
<dbReference type="EC" id="2.7.1.40" evidence="16"/>
<keyword evidence="17" id="KW-0249">Electron transport</keyword>
<keyword evidence="17" id="KW-0830">Ubiquinone</keyword>
<dbReference type="Pfam" id="PF00224">
    <property type="entry name" value="PK"/>
    <property type="match status" value="1"/>
</dbReference>
<dbReference type="GO" id="GO:0000287">
    <property type="term" value="F:magnesium ion binding"/>
    <property type="evidence" value="ECO:0007669"/>
    <property type="project" value="InterPro"/>
</dbReference>
<evidence type="ECO:0000256" key="14">
    <source>
        <dbReference type="ARBA" id="ARBA00023152"/>
    </source>
</evidence>
<keyword evidence="13 17" id="KW-0560">Oxidoreductase</keyword>
<evidence type="ECO:0000256" key="5">
    <source>
        <dbReference type="ARBA" id="ARBA00022630"/>
    </source>
</evidence>